<reference evidence="2" key="1">
    <citation type="submission" date="2021-04" db="EMBL/GenBank/DDBJ databases">
        <title>A novel Synergistetes isolate from a pyrite-forming mixed culture.</title>
        <authorList>
            <person name="Bunk B."/>
            <person name="Sproer C."/>
            <person name="Spring S."/>
            <person name="Pester M."/>
        </authorList>
    </citation>
    <scope>NUCLEOTIDE SEQUENCE [LARGE SCALE GENOMIC DNA]</scope>
    <source>
        <strain evidence="2">J.5.4.2-T.3.5.2</strain>
    </source>
</reference>
<dbReference type="RefSeq" id="WP_274374779.1">
    <property type="nucleotide sequence ID" value="NZ_CP072943.1"/>
</dbReference>
<gene>
    <name evidence="1" type="ORF">KAR29_06405</name>
</gene>
<dbReference type="EMBL" id="CP072943">
    <property type="protein sequence ID" value="QTX33491.1"/>
    <property type="molecule type" value="Genomic_DNA"/>
</dbReference>
<name>A0A9Q7F004_9BACT</name>
<evidence type="ECO:0000313" key="2">
    <source>
        <dbReference type="Proteomes" id="UP000671879"/>
    </source>
</evidence>
<dbReference type="AlphaFoldDB" id="A0A9Q7F004"/>
<protein>
    <submittedName>
        <fullName evidence="1">Uncharacterized protein</fullName>
    </submittedName>
</protein>
<organism evidence="1 2">
    <name type="scientific">Aminithiophilus ramosus</name>
    <dbReference type="NCBI Taxonomy" id="3029084"/>
    <lineage>
        <taxon>Bacteria</taxon>
        <taxon>Thermotogati</taxon>
        <taxon>Synergistota</taxon>
        <taxon>Synergistia</taxon>
        <taxon>Synergistales</taxon>
        <taxon>Aminithiophilaceae</taxon>
        <taxon>Aminithiophilus</taxon>
    </lineage>
</organism>
<dbReference type="Proteomes" id="UP000671879">
    <property type="component" value="Chromosome"/>
</dbReference>
<sequence>MTFLVSLDTLTLPEAPEISATTNIDSVVERLTAVVGIGLNLHEPPEGQTRRPVSAKLRHALAFVFQKQEEVSHPKFLFHEQSDNWVAQTIKDTLPYFLGAVDDDFVAKKAKLRELRRQLPPMPQ</sequence>
<dbReference type="KEGG" id="aram:KAR29_06405"/>
<evidence type="ECO:0000313" key="1">
    <source>
        <dbReference type="EMBL" id="QTX33491.1"/>
    </source>
</evidence>
<accession>A0A9Q7F004</accession>
<proteinExistence type="predicted"/>
<keyword evidence="2" id="KW-1185">Reference proteome</keyword>